<dbReference type="AlphaFoldDB" id="A0A6P4DLC6"/>
<keyword evidence="1" id="KW-1185">Reference proteome</keyword>
<dbReference type="OrthoDB" id="1001300at2759"/>
<dbReference type="GeneID" id="107493672"/>
<dbReference type="PANTHER" id="PTHR33067:SF9">
    <property type="entry name" value="RNA-DIRECTED DNA POLYMERASE"/>
    <property type="match status" value="1"/>
</dbReference>
<dbReference type="PANTHER" id="PTHR33067">
    <property type="entry name" value="RNA-DIRECTED DNA POLYMERASE-RELATED"/>
    <property type="match status" value="1"/>
</dbReference>
<evidence type="ECO:0000313" key="2">
    <source>
        <dbReference type="RefSeq" id="XP_015970215.1"/>
    </source>
</evidence>
<name>A0A6P4DLC6_ARADU</name>
<dbReference type="KEGG" id="adu:107493672"/>
<protein>
    <submittedName>
        <fullName evidence="2">Uncharacterized protein LOC107493672</fullName>
    </submittedName>
</protein>
<dbReference type="CDD" id="cd00303">
    <property type="entry name" value="retropepsin_like"/>
    <property type="match status" value="1"/>
</dbReference>
<sequence>MAETRSSIQNLEIQIGQLRKKLLEEPSNTLPSNTEINPRKKCKVLTLEAEAEPKEKIAVEELKENKDQEEIRSALTDTTMKMKEPKDQPTLDVHKEPEDEQLTQFLVALKKLQVKISFAEVLEKKPPYMACLKSVISEKTALKGNKTMVLTKECSALVQKKLPHKMPDPGSFLISCTIGTITFEKALCDLGSSINLMPLSVTKKLGIQEVQPTRFSLEMADKSLKWAYGLVENVLVKVEDLYLPADFVILDTKEDQNDSIILGRPFLATGKALIDVEKGELILRLWEDHILFKIPNLRYLSDKRVDRPITGKGIEYARELGQAPPQELIPPPQQEQPEIPQGYHFPPHKYCDKLAVSIGQLASSIVQMRIEHKDHLVLLHQLVKE</sequence>
<dbReference type="InterPro" id="IPR021109">
    <property type="entry name" value="Peptidase_aspartic_dom_sf"/>
</dbReference>
<organism evidence="1 2">
    <name type="scientific">Arachis duranensis</name>
    <name type="common">Wild peanut</name>
    <dbReference type="NCBI Taxonomy" id="130453"/>
    <lineage>
        <taxon>Eukaryota</taxon>
        <taxon>Viridiplantae</taxon>
        <taxon>Streptophyta</taxon>
        <taxon>Embryophyta</taxon>
        <taxon>Tracheophyta</taxon>
        <taxon>Spermatophyta</taxon>
        <taxon>Magnoliopsida</taxon>
        <taxon>eudicotyledons</taxon>
        <taxon>Gunneridae</taxon>
        <taxon>Pentapetalae</taxon>
        <taxon>rosids</taxon>
        <taxon>fabids</taxon>
        <taxon>Fabales</taxon>
        <taxon>Fabaceae</taxon>
        <taxon>Papilionoideae</taxon>
        <taxon>50 kb inversion clade</taxon>
        <taxon>dalbergioids sensu lato</taxon>
        <taxon>Dalbergieae</taxon>
        <taxon>Pterocarpus clade</taxon>
        <taxon>Arachis</taxon>
    </lineage>
</organism>
<dbReference type="RefSeq" id="XP_015970215.1">
    <property type="nucleotide sequence ID" value="XM_016114729.1"/>
</dbReference>
<evidence type="ECO:0000313" key="1">
    <source>
        <dbReference type="Proteomes" id="UP000515211"/>
    </source>
</evidence>
<proteinExistence type="predicted"/>
<gene>
    <name evidence="2" type="primary">LOC107493672</name>
</gene>
<dbReference type="Gene3D" id="2.40.70.10">
    <property type="entry name" value="Acid Proteases"/>
    <property type="match status" value="1"/>
</dbReference>
<accession>A0A6P4DLC6</accession>
<reference evidence="2" key="2">
    <citation type="submission" date="2025-08" db="UniProtKB">
        <authorList>
            <consortium name="RefSeq"/>
        </authorList>
    </citation>
    <scope>IDENTIFICATION</scope>
    <source>
        <tissue evidence="2">Whole plant</tissue>
    </source>
</reference>
<dbReference type="Proteomes" id="UP000515211">
    <property type="component" value="Chromosome 6"/>
</dbReference>
<reference evidence="1" key="1">
    <citation type="journal article" date="2016" name="Nat. Genet.">
        <title>The genome sequences of Arachis duranensis and Arachis ipaensis, the diploid ancestors of cultivated peanut.</title>
        <authorList>
            <person name="Bertioli D.J."/>
            <person name="Cannon S.B."/>
            <person name="Froenicke L."/>
            <person name="Huang G."/>
            <person name="Farmer A.D."/>
            <person name="Cannon E.K."/>
            <person name="Liu X."/>
            <person name="Gao D."/>
            <person name="Clevenger J."/>
            <person name="Dash S."/>
            <person name="Ren L."/>
            <person name="Moretzsohn M.C."/>
            <person name="Shirasawa K."/>
            <person name="Huang W."/>
            <person name="Vidigal B."/>
            <person name="Abernathy B."/>
            <person name="Chu Y."/>
            <person name="Niederhuth C.E."/>
            <person name="Umale P."/>
            <person name="Araujo A.C."/>
            <person name="Kozik A."/>
            <person name="Kim K.D."/>
            <person name="Burow M.D."/>
            <person name="Varshney R.K."/>
            <person name="Wang X."/>
            <person name="Zhang X."/>
            <person name="Barkley N."/>
            <person name="Guimaraes P.M."/>
            <person name="Isobe S."/>
            <person name="Guo B."/>
            <person name="Liao B."/>
            <person name="Stalker H.T."/>
            <person name="Schmitz R.J."/>
            <person name="Scheffler B.E."/>
            <person name="Leal-Bertioli S.C."/>
            <person name="Xun X."/>
            <person name="Jackson S.A."/>
            <person name="Michelmore R."/>
            <person name="Ozias-Akins P."/>
        </authorList>
    </citation>
    <scope>NUCLEOTIDE SEQUENCE [LARGE SCALE GENOMIC DNA]</scope>
    <source>
        <strain evidence="1">cv. V14167</strain>
    </source>
</reference>